<dbReference type="PROSITE" id="PS01124">
    <property type="entry name" value="HTH_ARAC_FAMILY_2"/>
    <property type="match status" value="1"/>
</dbReference>
<keyword evidence="7" id="KW-1185">Reference proteome</keyword>
<organism evidence="6 7">
    <name type="scientific">Paenibacillus montanisoli</name>
    <dbReference type="NCBI Taxonomy" id="2081970"/>
    <lineage>
        <taxon>Bacteria</taxon>
        <taxon>Bacillati</taxon>
        <taxon>Bacillota</taxon>
        <taxon>Bacilli</taxon>
        <taxon>Bacillales</taxon>
        <taxon>Paenibacillaceae</taxon>
        <taxon>Paenibacillus</taxon>
    </lineage>
</organism>
<keyword evidence="4" id="KW-0472">Membrane</keyword>
<dbReference type="Pfam" id="PF12833">
    <property type="entry name" value="HTH_18"/>
    <property type="match status" value="1"/>
</dbReference>
<dbReference type="Gene3D" id="3.30.450.20">
    <property type="entry name" value="PAS domain"/>
    <property type="match status" value="1"/>
</dbReference>
<dbReference type="PANTHER" id="PTHR43280:SF10">
    <property type="entry name" value="REGULATORY PROTEIN POCR"/>
    <property type="match status" value="1"/>
</dbReference>
<dbReference type="GO" id="GO:0003700">
    <property type="term" value="F:DNA-binding transcription factor activity"/>
    <property type="evidence" value="ECO:0007669"/>
    <property type="project" value="InterPro"/>
</dbReference>
<reference evidence="6 7" key="1">
    <citation type="submission" date="2018-06" db="EMBL/GenBank/DDBJ databases">
        <title>Paenibacillus montanisoli sp. nov., isolated from mountain area soil.</title>
        <authorList>
            <person name="Wu M."/>
        </authorList>
    </citation>
    <scope>NUCLEOTIDE SEQUENCE [LARGE SCALE GENOMIC DNA]</scope>
    <source>
        <strain evidence="6 7">RA17</strain>
    </source>
</reference>
<evidence type="ECO:0000313" key="7">
    <source>
        <dbReference type="Proteomes" id="UP000249260"/>
    </source>
</evidence>
<proteinExistence type="predicted"/>
<dbReference type="EMBL" id="QLUW01000003">
    <property type="protein sequence ID" value="RAP75200.1"/>
    <property type="molecule type" value="Genomic_DNA"/>
</dbReference>
<dbReference type="Gene3D" id="1.10.10.60">
    <property type="entry name" value="Homeodomain-like"/>
    <property type="match status" value="2"/>
</dbReference>
<dbReference type="PANTHER" id="PTHR43280">
    <property type="entry name" value="ARAC-FAMILY TRANSCRIPTIONAL REGULATOR"/>
    <property type="match status" value="1"/>
</dbReference>
<protein>
    <submittedName>
        <fullName evidence="6">AraC family transcriptional regulator</fullName>
    </submittedName>
</protein>
<feature type="domain" description="HTH araC/xylS-type" evidence="5">
    <location>
        <begin position="690"/>
        <end position="789"/>
    </location>
</feature>
<name>A0A328TXM9_9BACL</name>
<dbReference type="AlphaFoldDB" id="A0A328TXM9"/>
<evidence type="ECO:0000256" key="3">
    <source>
        <dbReference type="ARBA" id="ARBA00023163"/>
    </source>
</evidence>
<evidence type="ECO:0000256" key="4">
    <source>
        <dbReference type="SAM" id="Phobius"/>
    </source>
</evidence>
<evidence type="ECO:0000313" key="6">
    <source>
        <dbReference type="EMBL" id="RAP75200.1"/>
    </source>
</evidence>
<keyword evidence="3" id="KW-0804">Transcription</keyword>
<feature type="transmembrane region" description="Helical" evidence="4">
    <location>
        <begin position="21"/>
        <end position="45"/>
    </location>
</feature>
<evidence type="ECO:0000256" key="2">
    <source>
        <dbReference type="ARBA" id="ARBA00023125"/>
    </source>
</evidence>
<accession>A0A328TXM9</accession>
<dbReference type="GO" id="GO:0043565">
    <property type="term" value="F:sequence-specific DNA binding"/>
    <property type="evidence" value="ECO:0007669"/>
    <property type="project" value="InterPro"/>
</dbReference>
<dbReference type="InterPro" id="IPR009057">
    <property type="entry name" value="Homeodomain-like_sf"/>
</dbReference>
<dbReference type="InterPro" id="IPR041522">
    <property type="entry name" value="CdaR_GGDEF"/>
</dbReference>
<gene>
    <name evidence="6" type="ORF">DL346_17640</name>
</gene>
<keyword evidence="1" id="KW-0805">Transcription regulation</keyword>
<dbReference type="SUPFAM" id="SSF46689">
    <property type="entry name" value="Homeodomain-like"/>
    <property type="match status" value="1"/>
</dbReference>
<keyword evidence="4" id="KW-0812">Transmembrane</keyword>
<dbReference type="Proteomes" id="UP000249260">
    <property type="component" value="Unassembled WGS sequence"/>
</dbReference>
<keyword evidence="2" id="KW-0238">DNA-binding</keyword>
<keyword evidence="4" id="KW-1133">Transmembrane helix</keyword>
<comment type="caution">
    <text evidence="6">The sequence shown here is derived from an EMBL/GenBank/DDBJ whole genome shotgun (WGS) entry which is preliminary data.</text>
</comment>
<dbReference type="SMART" id="SM00342">
    <property type="entry name" value="HTH_ARAC"/>
    <property type="match status" value="1"/>
</dbReference>
<sequence length="798" mass="89776">MGAAGLKKPLRLLQIGSRKSALTTMIVTNLLILLIPLAMGLFLYAKVEKSLRTNANLSNTAMLEQLRLSLDQKLSEVDKLMRQVALDPKLDYMLKIPAGADGSDQYNFVDLHDKMRRYRNLVSSFIFDYYVYFATSDTIVKEDLVADSRSFYDTYYSFKGMSYTQWRDELLTSEYRMTYLPAAALARPESSAGGAEYMPENVVLYAQTLPFISSSNRLGNFFALIDVGQVKQMFAQIETASHSEIYIVDGQGRTIMSTSDRPLPGELLGNIELTNAPFEYRLEGADQMVSFNSSQKTDWKYISVTPNGVFMQQVDQIKNWSSWLFAFCVIAGLIAVSAGAYRNYKPLQKTVHAIMSGKGIIGRPAFNEYEFIRETIAGSILEEKSLRNALAQQTPFIRANYLSRLIHGYMDVDVSAESAGKLGFMELSFISDRFAVVLVKIESISGIPEDESERQWAHARFIVSNIGADLIEPAHRGYSVELNRDSLAFLINLNGADAGRAEADIRSFAEALFTLIAEKFRIELTVAAGGIQNGPKAIRDSYPEAVAALEYRLILGKKSIIHYQDIVDTKQHYYYPLEIEIQLINFVRSGDADNAGKLLEKIYSMNFGAAHITPELGKCLFFNLTSTLLKILNSANTSLEAELGADFDPIKTVFSYPTAEGMHVKTKELYETLARSFNVERSDHHVRLLQDILELIGRNVDNPDLGLAMIAGQFDMSPQYISTFFKKHQGHNLMDYITRKRMERAKSLMGHKEMTNADIARRVGYQNDVVFIRAFKKLEGVTPGKYRELQQQDKTGSD</sequence>
<dbReference type="Pfam" id="PF17853">
    <property type="entry name" value="GGDEF_2"/>
    <property type="match status" value="1"/>
</dbReference>
<evidence type="ECO:0000259" key="5">
    <source>
        <dbReference type="PROSITE" id="PS01124"/>
    </source>
</evidence>
<evidence type="ECO:0000256" key="1">
    <source>
        <dbReference type="ARBA" id="ARBA00023015"/>
    </source>
</evidence>
<feature type="transmembrane region" description="Helical" evidence="4">
    <location>
        <begin position="320"/>
        <end position="341"/>
    </location>
</feature>
<dbReference type="InterPro" id="IPR018060">
    <property type="entry name" value="HTH_AraC"/>
</dbReference>
<dbReference type="OrthoDB" id="2515823at2"/>